<dbReference type="EMBL" id="CP094534">
    <property type="protein sequence ID" value="UOE34290.1"/>
    <property type="molecule type" value="Genomic_DNA"/>
</dbReference>
<evidence type="ECO:0000313" key="1">
    <source>
        <dbReference type="EMBL" id="UOE34290.1"/>
    </source>
</evidence>
<proteinExistence type="predicted"/>
<dbReference type="Proteomes" id="UP000831390">
    <property type="component" value="Chromosome"/>
</dbReference>
<dbReference type="RefSeq" id="WP_243515178.1">
    <property type="nucleotide sequence ID" value="NZ_CP094534.1"/>
</dbReference>
<protein>
    <recommendedName>
        <fullName evidence="3">T9SS C-terminal target domain-containing protein</fullName>
    </recommendedName>
</protein>
<evidence type="ECO:0008006" key="3">
    <source>
        <dbReference type="Google" id="ProtNLM"/>
    </source>
</evidence>
<reference evidence="1 2" key="1">
    <citation type="submission" date="2022-03" db="EMBL/GenBank/DDBJ databases">
        <title>Hymenobactersp. isolated from the air.</title>
        <authorList>
            <person name="Won M."/>
            <person name="Kwon S.-W."/>
        </authorList>
    </citation>
    <scope>NUCLEOTIDE SEQUENCE [LARGE SCALE GENOMIC DNA]</scope>
    <source>
        <strain evidence="1 2">KACC 22596</strain>
    </source>
</reference>
<evidence type="ECO:0000313" key="2">
    <source>
        <dbReference type="Proteomes" id="UP000831390"/>
    </source>
</evidence>
<organism evidence="1 2">
    <name type="scientific">Hymenobacter monticola</name>
    <dbReference type="NCBI Taxonomy" id="1705399"/>
    <lineage>
        <taxon>Bacteria</taxon>
        <taxon>Pseudomonadati</taxon>
        <taxon>Bacteroidota</taxon>
        <taxon>Cytophagia</taxon>
        <taxon>Cytophagales</taxon>
        <taxon>Hymenobacteraceae</taxon>
        <taxon>Hymenobacter</taxon>
    </lineage>
</organism>
<gene>
    <name evidence="1" type="ORF">MTP16_01235</name>
</gene>
<sequence>MLHYSLACLDTAGTLRWQRNYPNPIIRIGPQFPATNGYAYLRRIVEAPRRGWWLMGDTQRDSIKFQLYAIEVDSGGRFRRARWVEPFGRTSFVTMSGSARALRLRDGSGYVVSGQAQLDSLGGQARTHGFVARLDTALNVVWRTLIDAPVPTGGYTTTLRYTSGVQEAADGSLRVLTYATTPRPAPNEFEVLHLNAQGRLTRRDTYCSQVLATALPQYWQLLPGDSTILVSGRGQQRDASGRLLAQPAWLAYFERPCRSQAIPVVTATRPRLAPAPALVLYPQPASPGGAVRLVPARPAQGAAPVLLLDALGRAVATLAAAAVAGEWQLTLPPGLAPGLYALRVLAPGQSAATARLLVQAP</sequence>
<name>A0ABY4B5J5_9BACT</name>
<accession>A0ABY4B5J5</accession>
<keyword evidence="2" id="KW-1185">Reference proteome</keyword>